<feature type="transmembrane region" description="Helical" evidence="2">
    <location>
        <begin position="197"/>
        <end position="218"/>
    </location>
</feature>
<feature type="compositionally biased region" description="Basic and acidic residues" evidence="1">
    <location>
        <begin position="1"/>
        <end position="38"/>
    </location>
</feature>
<dbReference type="AlphaFoldDB" id="A0A1W1C490"/>
<gene>
    <name evidence="3" type="ORF">MNB_SV-10-1571</name>
</gene>
<keyword evidence="2" id="KW-0472">Membrane</keyword>
<feature type="compositionally biased region" description="Acidic residues" evidence="1">
    <location>
        <begin position="39"/>
        <end position="81"/>
    </location>
</feature>
<name>A0A1W1C490_9ZZZZ</name>
<organism evidence="3">
    <name type="scientific">hydrothermal vent metagenome</name>
    <dbReference type="NCBI Taxonomy" id="652676"/>
    <lineage>
        <taxon>unclassified sequences</taxon>
        <taxon>metagenomes</taxon>
        <taxon>ecological metagenomes</taxon>
    </lineage>
</organism>
<accession>A0A1W1C490</accession>
<feature type="transmembrane region" description="Helical" evidence="2">
    <location>
        <begin position="254"/>
        <end position="273"/>
    </location>
</feature>
<evidence type="ECO:0000256" key="2">
    <source>
        <dbReference type="SAM" id="Phobius"/>
    </source>
</evidence>
<protein>
    <submittedName>
        <fullName evidence="3">MJ0042 family finger-like protein</fullName>
    </submittedName>
</protein>
<proteinExistence type="predicted"/>
<feature type="region of interest" description="Disordered" evidence="1">
    <location>
        <begin position="1"/>
        <end position="96"/>
    </location>
</feature>
<reference evidence="3" key="1">
    <citation type="submission" date="2016-10" db="EMBL/GenBank/DDBJ databases">
        <authorList>
            <person name="de Groot N.N."/>
        </authorList>
    </citation>
    <scope>NUCLEOTIDE SEQUENCE</scope>
</reference>
<evidence type="ECO:0000256" key="1">
    <source>
        <dbReference type="SAM" id="MobiDB-lite"/>
    </source>
</evidence>
<evidence type="ECO:0000313" key="3">
    <source>
        <dbReference type="EMBL" id="SFV60579.1"/>
    </source>
</evidence>
<dbReference type="EMBL" id="FPHL01000022">
    <property type="protein sequence ID" value="SFV60579.1"/>
    <property type="molecule type" value="Genomic_DNA"/>
</dbReference>
<sequence length="410" mass="45700">MSERKEQNEELEVKSEVLEEKHQPEKTDEMPEAEKEAVDTEDSAASEEKDEAAEPATEEQAGTEEAAEAEEEVESSEEGEASESSKEAEKSEEDLETQIANLNKQDAAVLLIKKAKHIVHDAEAQMDACKMLLSDDLQDFEAAKQALKSGGMDESEALLEELGFQEPDEDEDKEVVVFETKEEVQPVHISDVSSGKFTGFLLALLGGAVTAAGMIYVATEKVGVTLDVTKVPSREIIDKVLGWYGSFIGRENDALVGGPIVLVVVLFVMWLIYTIRVSLKAGSNLQFAKEELQKAEEYASLKGTCKDEMDKIDAHIKDAVKTMKDYEVVLHEQEGKLRRIRHFEKADNEESAQYHEKSLQEMTNTHDLIQAIKDFLNVPMSEDGKLSGKSTLFLYSAKSKLQKVLERLHR</sequence>
<keyword evidence="2" id="KW-0812">Transmembrane</keyword>
<keyword evidence="2" id="KW-1133">Transmembrane helix</keyword>